<dbReference type="Pfam" id="PF14299">
    <property type="entry name" value="PP2"/>
    <property type="match status" value="1"/>
</dbReference>
<reference evidence="1 2" key="1">
    <citation type="journal article" date="2014" name="PLoS ONE">
        <title>Global Analysis of Gene Expression Profiles in Physic Nut (Jatropha curcas L.) Seedlings Exposed to Salt Stress.</title>
        <authorList>
            <person name="Zhang L."/>
            <person name="Zhang C."/>
            <person name="Wu P."/>
            <person name="Chen Y."/>
            <person name="Li M."/>
            <person name="Jiang H."/>
            <person name="Wu G."/>
        </authorList>
    </citation>
    <scope>NUCLEOTIDE SEQUENCE [LARGE SCALE GENOMIC DNA]</scope>
    <source>
        <strain evidence="2">cv. GZQX0401</strain>
        <tissue evidence="1">Young leaves</tissue>
    </source>
</reference>
<dbReference type="Proteomes" id="UP000027138">
    <property type="component" value="Unassembled WGS sequence"/>
</dbReference>
<organism evidence="1 2">
    <name type="scientific">Jatropha curcas</name>
    <name type="common">Barbados nut</name>
    <dbReference type="NCBI Taxonomy" id="180498"/>
    <lineage>
        <taxon>Eukaryota</taxon>
        <taxon>Viridiplantae</taxon>
        <taxon>Streptophyta</taxon>
        <taxon>Embryophyta</taxon>
        <taxon>Tracheophyta</taxon>
        <taxon>Spermatophyta</taxon>
        <taxon>Magnoliopsida</taxon>
        <taxon>eudicotyledons</taxon>
        <taxon>Gunneridae</taxon>
        <taxon>Pentapetalae</taxon>
        <taxon>rosids</taxon>
        <taxon>fabids</taxon>
        <taxon>Malpighiales</taxon>
        <taxon>Euphorbiaceae</taxon>
        <taxon>Crotonoideae</taxon>
        <taxon>Jatropheae</taxon>
        <taxon>Jatropha</taxon>
    </lineage>
</organism>
<dbReference type="PANTHER" id="PTHR32278:SF2">
    <property type="entry name" value="PROTEIN PHLOEM PROTEIN 2-LIKE A9"/>
    <property type="match status" value="1"/>
</dbReference>
<gene>
    <name evidence="1" type="ORF">JCGZ_00140</name>
</gene>
<dbReference type="STRING" id="180498.A0A067JJY8"/>
<proteinExistence type="predicted"/>
<dbReference type="AlphaFoldDB" id="A0A067JJY8"/>
<dbReference type="OrthoDB" id="2107747at2759"/>
<evidence type="ECO:0000313" key="1">
    <source>
        <dbReference type="EMBL" id="KDP23148.1"/>
    </source>
</evidence>
<dbReference type="KEGG" id="jcu:105647920"/>
<evidence type="ECO:0008006" key="3">
    <source>
        <dbReference type="Google" id="ProtNLM"/>
    </source>
</evidence>
<name>A0A067JJY8_JATCU</name>
<dbReference type="InterPro" id="IPR025886">
    <property type="entry name" value="PP2-like"/>
</dbReference>
<keyword evidence="2" id="KW-1185">Reference proteome</keyword>
<evidence type="ECO:0000313" key="2">
    <source>
        <dbReference type="Proteomes" id="UP000027138"/>
    </source>
</evidence>
<dbReference type="PANTHER" id="PTHR32278">
    <property type="entry name" value="F-BOX DOMAIN-CONTAINING PROTEIN"/>
    <property type="match status" value="1"/>
</dbReference>
<accession>A0A067JJY8</accession>
<sequence length="170" mass="19354">MASKPHREANLNAVEKKENKWILGPPALNIVWGNDERYWKLSRDQASAELLQVCWLEVTGSTSENLQKGKSYEIKFKVEMKEGAFGWNGCPVFIMAKIGKKGKYKWEKIDLINLAKDKKGQFEIPVNGLTVEVPATYSGEDTKLYFGLYEVWTGRWKGGLVIHQAEVTMN</sequence>
<dbReference type="EMBL" id="KK915242">
    <property type="protein sequence ID" value="KDP23148.1"/>
    <property type="molecule type" value="Genomic_DNA"/>
</dbReference>
<protein>
    <recommendedName>
        <fullName evidence="3">Protein PHLOEM PROTEIN 2-LIKE A9-like</fullName>
    </recommendedName>
</protein>